<dbReference type="RefSeq" id="WP_141449546.1">
    <property type="nucleotide sequence ID" value="NZ_CP041217.1"/>
</dbReference>
<dbReference type="KEGG" id="saca:FFV09_20425"/>
<dbReference type="InterPro" id="IPR016181">
    <property type="entry name" value="Acyl_CoA_acyltransferase"/>
</dbReference>
<dbReference type="PROSITE" id="PS51186">
    <property type="entry name" value="GNAT"/>
    <property type="match status" value="1"/>
</dbReference>
<feature type="domain" description="N-acetyltransferase" evidence="3">
    <location>
        <begin position="9"/>
        <end position="170"/>
    </location>
</feature>
<reference evidence="4 5" key="1">
    <citation type="submission" date="2019-06" db="EMBL/GenBank/DDBJ databases">
        <title>Saccharibacillus brassicae sp. nov., an endophytic bacterium isolated from Chinese cabbage seeds (Brassica pekinensis).</title>
        <authorList>
            <person name="Jiang L."/>
            <person name="Lee J."/>
            <person name="Kim S.W."/>
        </authorList>
    </citation>
    <scope>NUCLEOTIDE SEQUENCE [LARGE SCALE GENOMIC DNA]</scope>
    <source>
        <strain evidence="5">KCTC 43072 / ATSA2</strain>
    </source>
</reference>
<dbReference type="OrthoDB" id="9798006at2"/>
<organism evidence="4 5">
    <name type="scientific">Saccharibacillus brassicae</name>
    <dbReference type="NCBI Taxonomy" id="2583377"/>
    <lineage>
        <taxon>Bacteria</taxon>
        <taxon>Bacillati</taxon>
        <taxon>Bacillota</taxon>
        <taxon>Bacilli</taxon>
        <taxon>Bacillales</taxon>
        <taxon>Paenibacillaceae</taxon>
        <taxon>Saccharibacillus</taxon>
    </lineage>
</organism>
<evidence type="ECO:0000313" key="4">
    <source>
        <dbReference type="EMBL" id="QDH23009.1"/>
    </source>
</evidence>
<dbReference type="GO" id="GO:0016747">
    <property type="term" value="F:acyltransferase activity, transferring groups other than amino-acyl groups"/>
    <property type="evidence" value="ECO:0007669"/>
    <property type="project" value="InterPro"/>
</dbReference>
<evidence type="ECO:0000313" key="5">
    <source>
        <dbReference type="Proteomes" id="UP000316968"/>
    </source>
</evidence>
<keyword evidence="5" id="KW-1185">Reference proteome</keyword>
<evidence type="ECO:0000259" key="3">
    <source>
        <dbReference type="PROSITE" id="PS51186"/>
    </source>
</evidence>
<accession>A0A4Y6UZ32</accession>
<dbReference type="Proteomes" id="UP000316968">
    <property type="component" value="Chromosome"/>
</dbReference>
<dbReference type="EMBL" id="CP041217">
    <property type="protein sequence ID" value="QDH23009.1"/>
    <property type="molecule type" value="Genomic_DNA"/>
</dbReference>
<dbReference type="Pfam" id="PF00583">
    <property type="entry name" value="Acetyltransf_1"/>
    <property type="match status" value="1"/>
</dbReference>
<dbReference type="Gene3D" id="3.40.630.30">
    <property type="match status" value="1"/>
</dbReference>
<protein>
    <submittedName>
        <fullName evidence="4">N-acetyltransferase</fullName>
    </submittedName>
</protein>
<dbReference type="InterPro" id="IPR000182">
    <property type="entry name" value="GNAT_dom"/>
</dbReference>
<keyword evidence="2" id="KW-0012">Acyltransferase</keyword>
<dbReference type="AlphaFoldDB" id="A0A4Y6UZ32"/>
<gene>
    <name evidence="4" type="ORF">FFV09_20425</name>
</gene>
<dbReference type="NCBIfam" id="NF040503">
    <property type="entry name" value="resist_ArsN1a"/>
    <property type="match status" value="1"/>
</dbReference>
<dbReference type="CDD" id="cd04301">
    <property type="entry name" value="NAT_SF"/>
    <property type="match status" value="1"/>
</dbReference>
<dbReference type="PANTHER" id="PTHR43072">
    <property type="entry name" value="N-ACETYLTRANSFERASE"/>
    <property type="match status" value="1"/>
</dbReference>
<proteinExistence type="predicted"/>
<sequence>MTSSSTWPVAIRLVRAEDLQGVLRIYNEGIEDRLATLETEPKDFAYIEEWFAAHQKRYKALAAERSGEVVGWAALNPYSPRSAYDGVADLSIYIGRAHRGTGVGTQLLAAVEQQARRESFRKIVLATFPFNPAGQRLYRKSGYRTVGTFEKQGILDGREIDVTIMEKLLGSSGNA</sequence>
<evidence type="ECO:0000256" key="2">
    <source>
        <dbReference type="ARBA" id="ARBA00023315"/>
    </source>
</evidence>
<keyword evidence="1 4" id="KW-0808">Transferase</keyword>
<name>A0A4Y6UZ32_SACBS</name>
<evidence type="ECO:0000256" key="1">
    <source>
        <dbReference type="ARBA" id="ARBA00022679"/>
    </source>
</evidence>
<dbReference type="SUPFAM" id="SSF55729">
    <property type="entry name" value="Acyl-CoA N-acyltransferases (Nat)"/>
    <property type="match status" value="1"/>
</dbReference>
<dbReference type="PANTHER" id="PTHR43072:SF23">
    <property type="entry name" value="UPF0039 PROTEIN C11D3.02C"/>
    <property type="match status" value="1"/>
</dbReference>